<name>A0A6J5QXF5_9CAUD</name>
<protein>
    <submittedName>
        <fullName evidence="2">Uncharacterized protein</fullName>
    </submittedName>
</protein>
<reference evidence="2" key="1">
    <citation type="submission" date="2020-05" db="EMBL/GenBank/DDBJ databases">
        <authorList>
            <person name="Chiriac C."/>
            <person name="Salcher M."/>
            <person name="Ghai R."/>
            <person name="Kavagutti S V."/>
        </authorList>
    </citation>
    <scope>NUCLEOTIDE SEQUENCE</scope>
</reference>
<accession>A0A6J5QXF5</accession>
<sequence>MNSAMEKQLSALDPQMREYFEERASILEFDCKLSRPKAEFLAWEETKAAIKKAEKTPAQRIAAMAQHQREQARPLHIPRHAPIADRKQLAGGAA</sequence>
<dbReference type="EMBL" id="LR797111">
    <property type="protein sequence ID" value="CAB4187227.1"/>
    <property type="molecule type" value="Genomic_DNA"/>
</dbReference>
<proteinExistence type="predicted"/>
<organism evidence="2">
    <name type="scientific">uncultured Caudovirales phage</name>
    <dbReference type="NCBI Taxonomy" id="2100421"/>
    <lineage>
        <taxon>Viruses</taxon>
        <taxon>Duplodnaviria</taxon>
        <taxon>Heunggongvirae</taxon>
        <taxon>Uroviricota</taxon>
        <taxon>Caudoviricetes</taxon>
        <taxon>Peduoviridae</taxon>
        <taxon>Maltschvirus</taxon>
        <taxon>Maltschvirus maltsch</taxon>
    </lineage>
</organism>
<gene>
    <name evidence="2" type="ORF">UFOVP1155_7</name>
</gene>
<feature type="region of interest" description="Disordered" evidence="1">
    <location>
        <begin position="66"/>
        <end position="94"/>
    </location>
</feature>
<evidence type="ECO:0000256" key="1">
    <source>
        <dbReference type="SAM" id="MobiDB-lite"/>
    </source>
</evidence>
<evidence type="ECO:0000313" key="2">
    <source>
        <dbReference type="EMBL" id="CAB4187227.1"/>
    </source>
</evidence>